<dbReference type="AlphaFoldDB" id="A0A378T876"/>
<keyword evidence="2" id="KW-1185">Reference proteome</keyword>
<gene>
    <name evidence="1" type="ORF">NCTC10821_00525</name>
</gene>
<accession>A0A378T876</accession>
<sequence length="44" mass="4390">MRPIVLGLAALGLFLGSLVMAPLSSEVAGSQWPAGHAVAADLTT</sequence>
<evidence type="ECO:0000313" key="2">
    <source>
        <dbReference type="Proteomes" id="UP000254978"/>
    </source>
</evidence>
<evidence type="ECO:0000313" key="1">
    <source>
        <dbReference type="EMBL" id="STZ57028.1"/>
    </source>
</evidence>
<dbReference type="RefSeq" id="WP_264037820.1">
    <property type="nucleotide sequence ID" value="NZ_AP022600.1"/>
</dbReference>
<reference evidence="1 2" key="1">
    <citation type="submission" date="2018-06" db="EMBL/GenBank/DDBJ databases">
        <authorList>
            <consortium name="Pathogen Informatics"/>
            <person name="Doyle S."/>
        </authorList>
    </citation>
    <scope>NUCLEOTIDE SEQUENCE [LARGE SCALE GENOMIC DNA]</scope>
    <source>
        <strain evidence="1 2">NCTC10821</strain>
    </source>
</reference>
<protein>
    <submittedName>
        <fullName evidence="1">Uncharacterized protein</fullName>
    </submittedName>
</protein>
<dbReference type="Proteomes" id="UP000254978">
    <property type="component" value="Unassembled WGS sequence"/>
</dbReference>
<name>A0A378T876_9MYCO</name>
<organism evidence="1 2">
    <name type="scientific">Mycolicibacterium tokaiense</name>
    <dbReference type="NCBI Taxonomy" id="39695"/>
    <lineage>
        <taxon>Bacteria</taxon>
        <taxon>Bacillati</taxon>
        <taxon>Actinomycetota</taxon>
        <taxon>Actinomycetes</taxon>
        <taxon>Mycobacteriales</taxon>
        <taxon>Mycobacteriaceae</taxon>
        <taxon>Mycolicibacterium</taxon>
    </lineage>
</organism>
<dbReference type="EMBL" id="UGQT01000001">
    <property type="protein sequence ID" value="STZ57028.1"/>
    <property type="molecule type" value="Genomic_DNA"/>
</dbReference>
<proteinExistence type="predicted"/>